<evidence type="ECO:0008006" key="3">
    <source>
        <dbReference type="Google" id="ProtNLM"/>
    </source>
</evidence>
<gene>
    <name evidence="1" type="ORF">V9T40_008309</name>
</gene>
<accession>A0AAN9TMW2</accession>
<dbReference type="SMART" id="SM00028">
    <property type="entry name" value="TPR"/>
    <property type="match status" value="2"/>
</dbReference>
<dbReference type="PANTHER" id="PTHR31859:SF9">
    <property type="entry name" value="TETRATRICOPEPTIDE REPEAT PROTEIN 39B"/>
    <property type="match status" value="1"/>
</dbReference>
<dbReference type="Proteomes" id="UP001367676">
    <property type="component" value="Unassembled WGS sequence"/>
</dbReference>
<dbReference type="SUPFAM" id="SSF48452">
    <property type="entry name" value="TPR-like"/>
    <property type="match status" value="1"/>
</dbReference>
<dbReference type="Gene3D" id="1.25.40.10">
    <property type="entry name" value="Tetratricopeptide repeat domain"/>
    <property type="match status" value="1"/>
</dbReference>
<proteinExistence type="predicted"/>
<organism evidence="1 2">
    <name type="scientific">Parthenolecanium corni</name>
    <dbReference type="NCBI Taxonomy" id="536013"/>
    <lineage>
        <taxon>Eukaryota</taxon>
        <taxon>Metazoa</taxon>
        <taxon>Ecdysozoa</taxon>
        <taxon>Arthropoda</taxon>
        <taxon>Hexapoda</taxon>
        <taxon>Insecta</taxon>
        <taxon>Pterygota</taxon>
        <taxon>Neoptera</taxon>
        <taxon>Paraneoptera</taxon>
        <taxon>Hemiptera</taxon>
        <taxon>Sternorrhyncha</taxon>
        <taxon>Coccoidea</taxon>
        <taxon>Coccidae</taxon>
        <taxon>Parthenolecanium</taxon>
    </lineage>
</organism>
<keyword evidence="2" id="KW-1185">Reference proteome</keyword>
<evidence type="ECO:0000313" key="1">
    <source>
        <dbReference type="EMBL" id="KAK7600868.1"/>
    </source>
</evidence>
<evidence type="ECO:0000313" key="2">
    <source>
        <dbReference type="Proteomes" id="UP001367676"/>
    </source>
</evidence>
<dbReference type="Pfam" id="PF10300">
    <property type="entry name" value="Iml2-TPR_39"/>
    <property type="match status" value="1"/>
</dbReference>
<reference evidence="1 2" key="1">
    <citation type="submission" date="2024-03" db="EMBL/GenBank/DDBJ databases">
        <title>Adaptation during the transition from Ophiocordyceps entomopathogen to insect associate is accompanied by gene loss and intensified selection.</title>
        <authorList>
            <person name="Ward C.M."/>
            <person name="Onetto C.A."/>
            <person name="Borneman A.R."/>
        </authorList>
    </citation>
    <scope>NUCLEOTIDE SEQUENCE [LARGE SCALE GENOMIC DNA]</scope>
    <source>
        <strain evidence="1">AWRI1</strain>
        <tissue evidence="1">Single Adult Female</tissue>
    </source>
</reference>
<dbReference type="InterPro" id="IPR019412">
    <property type="entry name" value="IML2/TPR_39"/>
</dbReference>
<dbReference type="PANTHER" id="PTHR31859">
    <property type="entry name" value="TETRATRICOPEPTIDE REPEAT PROTEIN 39 FAMILY MEMBER"/>
    <property type="match status" value="1"/>
</dbReference>
<dbReference type="Pfam" id="PF13181">
    <property type="entry name" value="TPR_8"/>
    <property type="match status" value="1"/>
</dbReference>
<protein>
    <recommendedName>
        <fullName evidence="3">Tetratricopeptide repeat protein 39B</fullName>
    </recommendedName>
</protein>
<dbReference type="InterPro" id="IPR011990">
    <property type="entry name" value="TPR-like_helical_dom_sf"/>
</dbReference>
<sequence length="582" mass="67890">MSDDNSDVEDEFEDALEVQSLPNTMDLLTAISESKIAIHYFFNNKFYEAQEILKPWVGRSMYHTLGNATFNFLEAVLTFERKSIERASSSLKLSIQLCNHFRKKNTFSESLGKMVKKPNYDLYTAEEIHAELCFAESLLLKALLTFIEDETLVSFIKAGLKIRSCYNSYKECNTILNTRNWGDDETHKVHFESGVRIGIGLFNLMISLLPGRVIKLLEFIGFSGSKDKGLSELFLCYNLKSGLMHVLSVLSLLAYNLIIKYFVSQEEGDLEFCDKVLSSQLVLYPEGAWFLYFKGRLELIQGNLKESVGWYLKSWKSQDVWPQFHHICFWELTWTHCMLSDWKEADVYASYLLKESKWSRTIYSYQKAAIMLMNGDDELSDDDRTTITSLMRNVPKWKQRIAGKSLPMEKFAIKKSERYLNQNNHLVLPALELLYIWNYFKIISKKCELCDNIYRIIDKCHKNFERNPEQYGKQYAFDNKALILLLKGSCLRHMGKPLQAEQCFKEIISMEKSIEYDTYIVPFSLFELAIIYGNKGNYEKAVEVLEEAKKNYSGYSLDTRLHFFVHSQLIEINNRKQRFTIT</sequence>
<name>A0AAN9TMW2_9HEMI</name>
<dbReference type="EMBL" id="JBBCAQ010000010">
    <property type="protein sequence ID" value="KAK7600868.1"/>
    <property type="molecule type" value="Genomic_DNA"/>
</dbReference>
<dbReference type="InterPro" id="IPR019734">
    <property type="entry name" value="TPR_rpt"/>
</dbReference>
<dbReference type="AlphaFoldDB" id="A0AAN9TMW2"/>
<comment type="caution">
    <text evidence="1">The sequence shown here is derived from an EMBL/GenBank/DDBJ whole genome shotgun (WGS) entry which is preliminary data.</text>
</comment>